<dbReference type="InterPro" id="IPR036880">
    <property type="entry name" value="Kunitz_BPTI_sf"/>
</dbReference>
<dbReference type="Pfam" id="PF00014">
    <property type="entry name" value="Kunitz_BPTI"/>
    <property type="match status" value="1"/>
</dbReference>
<evidence type="ECO:0000256" key="5">
    <source>
        <dbReference type="ARBA" id="ARBA00022690"/>
    </source>
</evidence>
<dbReference type="SUPFAM" id="SSF57362">
    <property type="entry name" value="BPTI-like"/>
    <property type="match status" value="1"/>
</dbReference>
<evidence type="ECO:0000256" key="7">
    <source>
        <dbReference type="ARBA" id="ARBA00023157"/>
    </source>
</evidence>
<dbReference type="FunFam" id="4.10.410.10:FF:000021">
    <property type="entry name" value="Serine protease inhibitor, putative"/>
    <property type="match status" value="1"/>
</dbReference>
<evidence type="ECO:0000256" key="1">
    <source>
        <dbReference type="ARBA" id="ARBA00004532"/>
    </source>
</evidence>
<name>A7SX09_NEMVE</name>
<keyword evidence="8" id="KW-0166">Nematocyst</keyword>
<dbReference type="PhylomeDB" id="A7SX09"/>
<dbReference type="GO" id="GO:0042151">
    <property type="term" value="C:nematocyst"/>
    <property type="evidence" value="ECO:0007669"/>
    <property type="project" value="UniProtKB-SubCell"/>
</dbReference>
<keyword evidence="5" id="KW-0646">Protease inhibitor</keyword>
<dbReference type="GO" id="GO:0004867">
    <property type="term" value="F:serine-type endopeptidase inhibitor activity"/>
    <property type="evidence" value="ECO:0000318"/>
    <property type="project" value="GO_Central"/>
</dbReference>
<dbReference type="HOGENOM" id="CLU_164133_4_2_1"/>
<dbReference type="AlphaFoldDB" id="A7SX09"/>
<dbReference type="PRINTS" id="PR00759">
    <property type="entry name" value="BASICPTASE"/>
</dbReference>
<dbReference type="InParanoid" id="A7SX09"/>
<sequence length="64" mass="7381">CDLPKNPGVCRASIQRWYYNNETRKCIKFTFGGCHGNANNFPTKSSCRNACMRRKGQNTCIYKK</sequence>
<dbReference type="Gene3D" id="4.10.410.10">
    <property type="entry name" value="Pancreatic trypsin inhibitor Kunitz domain"/>
    <property type="match status" value="1"/>
</dbReference>
<evidence type="ECO:0000256" key="6">
    <source>
        <dbReference type="ARBA" id="ARBA00022900"/>
    </source>
</evidence>
<dbReference type="PROSITE" id="PS00280">
    <property type="entry name" value="BPTI_KUNITZ_1"/>
    <property type="match status" value="1"/>
</dbReference>
<feature type="domain" description="BPTI/Kunitz inhibitor" evidence="9">
    <location>
        <begin position="1"/>
        <end position="51"/>
    </location>
</feature>
<dbReference type="Proteomes" id="UP000001593">
    <property type="component" value="Unassembled WGS sequence"/>
</dbReference>
<accession>A7SX09</accession>
<evidence type="ECO:0000256" key="3">
    <source>
        <dbReference type="ARBA" id="ARBA00007226"/>
    </source>
</evidence>
<evidence type="ECO:0000313" key="11">
    <source>
        <dbReference type="Proteomes" id="UP000001593"/>
    </source>
</evidence>
<dbReference type="EMBL" id="DS469875">
    <property type="protein sequence ID" value="EDO31760.1"/>
    <property type="molecule type" value="Genomic_DNA"/>
</dbReference>
<evidence type="ECO:0000313" key="10">
    <source>
        <dbReference type="EMBL" id="EDO31760.1"/>
    </source>
</evidence>
<dbReference type="PROSITE" id="PS50279">
    <property type="entry name" value="BPTI_KUNITZ_2"/>
    <property type="match status" value="1"/>
</dbReference>
<keyword evidence="7" id="KW-1015">Disulfide bond</keyword>
<keyword evidence="4" id="KW-0964">Secreted</keyword>
<dbReference type="InterPro" id="IPR050098">
    <property type="entry name" value="TFPI/VKTCI-like"/>
</dbReference>
<evidence type="ECO:0000256" key="4">
    <source>
        <dbReference type="ARBA" id="ARBA00022525"/>
    </source>
</evidence>
<dbReference type="eggNOG" id="KOG3544">
    <property type="taxonomic scope" value="Eukaryota"/>
</dbReference>
<dbReference type="InterPro" id="IPR020901">
    <property type="entry name" value="Prtase_inh_Kunz-CS"/>
</dbReference>
<gene>
    <name evidence="10" type="ORF">NEMVEDRAFT_v1g136132</name>
</gene>
<evidence type="ECO:0000259" key="9">
    <source>
        <dbReference type="PROSITE" id="PS50279"/>
    </source>
</evidence>
<proteinExistence type="inferred from homology"/>
<organism evidence="10 11">
    <name type="scientific">Nematostella vectensis</name>
    <name type="common">Starlet sea anemone</name>
    <dbReference type="NCBI Taxonomy" id="45351"/>
    <lineage>
        <taxon>Eukaryota</taxon>
        <taxon>Metazoa</taxon>
        <taxon>Cnidaria</taxon>
        <taxon>Anthozoa</taxon>
        <taxon>Hexacorallia</taxon>
        <taxon>Actiniaria</taxon>
        <taxon>Edwardsiidae</taxon>
        <taxon>Nematostella</taxon>
    </lineage>
</organism>
<dbReference type="PANTHER" id="PTHR10083:SF376">
    <property type="entry name" value="SERINE PEPTIDASE INHIBITOR, KUNITZ TYPE, 3"/>
    <property type="match status" value="1"/>
</dbReference>
<comment type="subcellular location">
    <subcellularLocation>
        <location evidence="1">Nematocyst</location>
    </subcellularLocation>
    <subcellularLocation>
        <location evidence="2">Secreted</location>
    </subcellularLocation>
</comment>
<comment type="similarity">
    <text evidence="3">Belongs to the venom Kunitz-type family. Sea anemone type 2 potassium channel toxin subfamily.</text>
</comment>
<evidence type="ECO:0000256" key="2">
    <source>
        <dbReference type="ARBA" id="ARBA00004613"/>
    </source>
</evidence>
<dbReference type="GO" id="GO:0005615">
    <property type="term" value="C:extracellular space"/>
    <property type="evidence" value="ECO:0000318"/>
    <property type="project" value="GO_Central"/>
</dbReference>
<reference evidence="10 11" key="1">
    <citation type="journal article" date="2007" name="Science">
        <title>Sea anemone genome reveals ancestral eumetazoan gene repertoire and genomic organization.</title>
        <authorList>
            <person name="Putnam N.H."/>
            <person name="Srivastava M."/>
            <person name="Hellsten U."/>
            <person name="Dirks B."/>
            <person name="Chapman J."/>
            <person name="Salamov A."/>
            <person name="Terry A."/>
            <person name="Shapiro H."/>
            <person name="Lindquist E."/>
            <person name="Kapitonov V.V."/>
            <person name="Jurka J."/>
            <person name="Genikhovich G."/>
            <person name="Grigoriev I.V."/>
            <person name="Lucas S.M."/>
            <person name="Steele R.E."/>
            <person name="Finnerty J.R."/>
            <person name="Technau U."/>
            <person name="Martindale M.Q."/>
            <person name="Rokhsar D.S."/>
        </authorList>
    </citation>
    <scope>NUCLEOTIDE SEQUENCE [LARGE SCALE GENOMIC DNA]</scope>
    <source>
        <strain evidence="11">CH2 X CH6</strain>
    </source>
</reference>
<dbReference type="SMART" id="SM00131">
    <property type="entry name" value="KU"/>
    <property type="match status" value="1"/>
</dbReference>
<evidence type="ECO:0000256" key="8">
    <source>
        <dbReference type="ARBA" id="ARBA00023331"/>
    </source>
</evidence>
<dbReference type="CDD" id="cd00109">
    <property type="entry name" value="Kunitz-type"/>
    <property type="match status" value="1"/>
</dbReference>
<feature type="non-terminal residue" evidence="10">
    <location>
        <position position="1"/>
    </location>
</feature>
<dbReference type="GO" id="GO:0008200">
    <property type="term" value="F:ion channel inhibitor activity"/>
    <property type="evidence" value="ECO:0007669"/>
    <property type="project" value="UniProtKB-ARBA"/>
</dbReference>
<dbReference type="OMA" id="CTEFNYG"/>
<dbReference type="STRING" id="45351.A7SX09"/>
<keyword evidence="6" id="KW-0722">Serine protease inhibitor</keyword>
<keyword evidence="11" id="KW-1185">Reference proteome</keyword>
<dbReference type="InterPro" id="IPR002223">
    <property type="entry name" value="Kunitz_BPTI"/>
</dbReference>
<dbReference type="PANTHER" id="PTHR10083">
    <property type="entry name" value="KUNITZ-TYPE PROTEASE INHIBITOR-RELATED"/>
    <property type="match status" value="1"/>
</dbReference>
<protein>
    <recommendedName>
        <fullName evidence="9">BPTI/Kunitz inhibitor domain-containing protein</fullName>
    </recommendedName>
</protein>